<name>A0ABQ7FKK2_9ACTN</name>
<dbReference type="EMBL" id="WHPN01000225">
    <property type="protein sequence ID" value="KAF4409365.1"/>
    <property type="molecule type" value="Genomic_DNA"/>
</dbReference>
<gene>
    <name evidence="1" type="ORF">GCU69_09340</name>
</gene>
<keyword evidence="2" id="KW-1185">Reference proteome</keyword>
<dbReference type="Proteomes" id="UP000621266">
    <property type="component" value="Unassembled WGS sequence"/>
</dbReference>
<protein>
    <recommendedName>
        <fullName evidence="3">SMI1/KNR4 family protein</fullName>
    </recommendedName>
</protein>
<dbReference type="RefSeq" id="WP_156205632.1">
    <property type="nucleotide sequence ID" value="NZ_WHPN01000225.1"/>
</dbReference>
<reference evidence="1 2" key="1">
    <citation type="submission" date="2019-10" db="EMBL/GenBank/DDBJ databases">
        <title>Streptomyces tenebrisbrunneis sp.nov., an endogenous actinomycete isolated from of Lycium ruthenicum.</title>
        <authorList>
            <person name="Ma L."/>
        </authorList>
    </citation>
    <scope>NUCLEOTIDE SEQUENCE [LARGE SCALE GENOMIC DNA]</scope>
    <source>
        <strain evidence="1 2">TRM 66187</strain>
    </source>
</reference>
<sequence length="224" mass="25908">MKKSFEDRCRQAIREIRDSDHVKLSYENIEPAEHGDESTETALQRVAETVGMQLPDSFRRNYFAPKRMHAQWRSVQETELVGEFCLYHLHEAFSQPDLVPEDTTLAMTDQEIMADLSAVDSAHRTGAGEVTGIRITDEGLFEVWFYDMTQRRLERMDLDYAEYLDSVLITKGTSGWQYLFIDGDLTSVSMESTVRRLKAMLSSFPDLFPDYDYAPLRARLEARL</sequence>
<proteinExistence type="predicted"/>
<accession>A0ABQ7FKK2</accession>
<organism evidence="1 2">
    <name type="scientific">Streptomyces lycii</name>
    <dbReference type="NCBI Taxonomy" id="2654337"/>
    <lineage>
        <taxon>Bacteria</taxon>
        <taxon>Bacillati</taxon>
        <taxon>Actinomycetota</taxon>
        <taxon>Actinomycetes</taxon>
        <taxon>Kitasatosporales</taxon>
        <taxon>Streptomycetaceae</taxon>
        <taxon>Streptomyces</taxon>
    </lineage>
</organism>
<comment type="caution">
    <text evidence="1">The sequence shown here is derived from an EMBL/GenBank/DDBJ whole genome shotgun (WGS) entry which is preliminary data.</text>
</comment>
<evidence type="ECO:0000313" key="2">
    <source>
        <dbReference type="Proteomes" id="UP000621266"/>
    </source>
</evidence>
<evidence type="ECO:0000313" key="1">
    <source>
        <dbReference type="EMBL" id="KAF4409365.1"/>
    </source>
</evidence>
<evidence type="ECO:0008006" key="3">
    <source>
        <dbReference type="Google" id="ProtNLM"/>
    </source>
</evidence>